<dbReference type="GO" id="GO:0020037">
    <property type="term" value="F:heme binding"/>
    <property type="evidence" value="ECO:0007669"/>
    <property type="project" value="InterPro"/>
</dbReference>
<dbReference type="GO" id="GO:0046872">
    <property type="term" value="F:metal ion binding"/>
    <property type="evidence" value="ECO:0007669"/>
    <property type="project" value="UniProtKB-KW"/>
</dbReference>
<dbReference type="InterPro" id="IPR019791">
    <property type="entry name" value="Haem_peroxidase_animal"/>
</dbReference>
<evidence type="ECO:0000256" key="5">
    <source>
        <dbReference type="ARBA" id="ARBA00022729"/>
    </source>
</evidence>
<reference evidence="10" key="1">
    <citation type="submission" date="2017-10" db="EMBL/GenBank/DDBJ databases">
        <title>Transcriptome Assembly of Sugarcane Aphid Adults.</title>
        <authorList>
            <person name="Scully E.D."/>
            <person name="Palmer N.A."/>
            <person name="Geib S.M."/>
            <person name="Sarath G."/>
            <person name="Sattler S.E."/>
        </authorList>
    </citation>
    <scope>NUCLEOTIDE SEQUENCE</scope>
    <source>
        <tissue evidence="10">Whole body</tissue>
    </source>
</reference>
<dbReference type="GO" id="GO:0004601">
    <property type="term" value="F:peroxidase activity"/>
    <property type="evidence" value="ECO:0007669"/>
    <property type="project" value="UniProtKB-KW"/>
</dbReference>
<keyword evidence="7" id="KW-0325">Glycoprotein</keyword>
<keyword evidence="9" id="KW-1133">Transmembrane helix</keyword>
<dbReference type="PROSITE" id="PS50292">
    <property type="entry name" value="PEROXIDASE_3"/>
    <property type="match status" value="1"/>
</dbReference>
<organism evidence="10">
    <name type="scientific">Melanaphis sacchari</name>
    <dbReference type="NCBI Taxonomy" id="742174"/>
    <lineage>
        <taxon>Eukaryota</taxon>
        <taxon>Metazoa</taxon>
        <taxon>Ecdysozoa</taxon>
        <taxon>Arthropoda</taxon>
        <taxon>Hexapoda</taxon>
        <taxon>Insecta</taxon>
        <taxon>Pterygota</taxon>
        <taxon>Neoptera</taxon>
        <taxon>Paraneoptera</taxon>
        <taxon>Hemiptera</taxon>
        <taxon>Sternorrhyncha</taxon>
        <taxon>Aphidomorpha</taxon>
        <taxon>Aphidoidea</taxon>
        <taxon>Aphididae</taxon>
        <taxon>Aphidini</taxon>
        <taxon>Melanaphis</taxon>
    </lineage>
</organism>
<name>A0A2H8TX13_9HEMI</name>
<protein>
    <submittedName>
        <fullName evidence="10">Peroxidase</fullName>
    </submittedName>
</protein>
<feature type="transmembrane region" description="Helical" evidence="9">
    <location>
        <begin position="30"/>
        <end position="52"/>
    </location>
</feature>
<keyword evidence="2" id="KW-0964">Secreted</keyword>
<keyword evidence="6 8" id="KW-0408">Iron</keyword>
<dbReference type="AlphaFoldDB" id="A0A2H8TX13"/>
<keyword evidence="9" id="KW-0472">Membrane</keyword>
<gene>
    <name evidence="10" type="primary">Pxd_18</name>
</gene>
<dbReference type="InterPro" id="IPR010255">
    <property type="entry name" value="Haem_peroxidase_sf"/>
</dbReference>
<dbReference type="GO" id="GO:0022412">
    <property type="term" value="P:cellular process involved in reproduction in multicellular organism"/>
    <property type="evidence" value="ECO:0007669"/>
    <property type="project" value="UniProtKB-ARBA"/>
</dbReference>
<dbReference type="InterPro" id="IPR037120">
    <property type="entry name" value="Haem_peroxidase_sf_animal"/>
</dbReference>
<evidence type="ECO:0000256" key="7">
    <source>
        <dbReference type="ARBA" id="ARBA00023180"/>
    </source>
</evidence>
<dbReference type="FunFam" id="1.10.640.10:FF:000003">
    <property type="entry name" value="chorion peroxidase"/>
    <property type="match status" value="1"/>
</dbReference>
<dbReference type="OrthoDB" id="823504at2759"/>
<keyword evidence="4 8" id="KW-0349">Heme</keyword>
<accession>A0A2H8TX13</accession>
<evidence type="ECO:0000256" key="1">
    <source>
        <dbReference type="ARBA" id="ARBA00004613"/>
    </source>
</evidence>
<comment type="subcellular location">
    <subcellularLocation>
        <location evidence="1">Secreted</location>
    </subcellularLocation>
</comment>
<keyword evidence="3 10" id="KW-0560">Oxidoreductase</keyword>
<evidence type="ECO:0000256" key="6">
    <source>
        <dbReference type="ARBA" id="ARBA00023004"/>
    </source>
</evidence>
<proteinExistence type="predicted"/>
<dbReference type="GO" id="GO:0006979">
    <property type="term" value="P:response to oxidative stress"/>
    <property type="evidence" value="ECO:0007669"/>
    <property type="project" value="InterPro"/>
</dbReference>
<evidence type="ECO:0000256" key="2">
    <source>
        <dbReference type="ARBA" id="ARBA00022525"/>
    </source>
</evidence>
<dbReference type="PANTHER" id="PTHR11475">
    <property type="entry name" value="OXIDASE/PEROXIDASE"/>
    <property type="match status" value="1"/>
</dbReference>
<keyword evidence="3 10" id="KW-0575">Peroxidase</keyword>
<dbReference type="PANTHER" id="PTHR11475:SF4">
    <property type="entry name" value="CHORION PEROXIDASE"/>
    <property type="match status" value="1"/>
</dbReference>
<evidence type="ECO:0000313" key="10">
    <source>
        <dbReference type="EMBL" id="MBW18062.1"/>
    </source>
</evidence>
<evidence type="ECO:0000256" key="8">
    <source>
        <dbReference type="PIRSR" id="PIRSR619791-2"/>
    </source>
</evidence>
<sequence length="673" mass="76881">MTYVRTDGETEPLFQKSNSFSKRKPKLFKWLLYIILFGILLLGAVFILNIFINDGIKSEPSDVPKKKSSFRITSIATTNDDYIKQCAPKMKCDPTAKYRSINGSCNNLEIPTRGAAGSPFYRLINANFSDGYYKLRVQTNGSPLPWPRVLDIDIFLNREIFRVDENNVLLLPFGQLLAHDISSLPNDLISDENGDTIDCCVAENKIKYYNQCQFVIYNLPDDPVYGVHNKTCTPMFRSLTSRNYSCPLYPTTFINDVSHFIDANEVYGSNENNARELRAMEGGRLKFSIADNGQIFCPMMRNQYKASSRQKNIHLQFKTGDPANGNQNLGITTMQNLFLRYHNYIAFKLSTLNPSWSDEIIYQESRRIVIATIQRIAYEDFLPIIIGNDFQELYGINEANIYDPTINPSTSNEFSSAASRALHAIIPIAVNLMNKDYEIEKSIRLTDWMTKSDLIPINDNFDKLLKGFIETPGRVFQPSYNFDISNYLFPLPNEPLYKGRDLLALDIGRGQDVGLQPYNQLRHLCGYPLAKNFEDLADLIHIKDISKLKKHYYSVNDIDLIVGLLLEKPSDGAIVGPTTQCLFAENFYRFKAGDRFFYDVKGQPGSFTEDQLKMIKKITFGHVICATSNVDKVQKDIFKIVDHNLFPSIKMKCDEEFDLNFEAWGEANNHPEL</sequence>
<keyword evidence="8" id="KW-0479">Metal-binding</keyword>
<evidence type="ECO:0000256" key="9">
    <source>
        <dbReference type="SAM" id="Phobius"/>
    </source>
</evidence>
<feature type="binding site" description="axial binding residue" evidence="8">
    <location>
        <position position="423"/>
    </location>
    <ligand>
        <name>heme b</name>
        <dbReference type="ChEBI" id="CHEBI:60344"/>
    </ligand>
    <ligandPart>
        <name>Fe</name>
        <dbReference type="ChEBI" id="CHEBI:18248"/>
    </ligandPart>
</feature>
<dbReference type="PRINTS" id="PR00457">
    <property type="entry name" value="ANPEROXIDASE"/>
</dbReference>
<dbReference type="SUPFAM" id="SSF48113">
    <property type="entry name" value="Heme-dependent peroxidases"/>
    <property type="match status" value="1"/>
</dbReference>
<keyword evidence="5" id="KW-0732">Signal</keyword>
<evidence type="ECO:0000256" key="3">
    <source>
        <dbReference type="ARBA" id="ARBA00022559"/>
    </source>
</evidence>
<dbReference type="EMBL" id="GFXV01006257">
    <property type="protein sequence ID" value="MBW18062.1"/>
    <property type="molecule type" value="Transcribed_RNA"/>
</dbReference>
<keyword evidence="9" id="KW-0812">Transmembrane</keyword>
<dbReference type="GO" id="GO:0005576">
    <property type="term" value="C:extracellular region"/>
    <property type="evidence" value="ECO:0007669"/>
    <property type="project" value="UniProtKB-SubCell"/>
</dbReference>
<evidence type="ECO:0000256" key="4">
    <source>
        <dbReference type="ARBA" id="ARBA00022617"/>
    </source>
</evidence>
<dbReference type="Gene3D" id="1.10.640.10">
    <property type="entry name" value="Haem peroxidase domain superfamily, animal type"/>
    <property type="match status" value="1"/>
</dbReference>
<dbReference type="Pfam" id="PF03098">
    <property type="entry name" value="An_peroxidase"/>
    <property type="match status" value="1"/>
</dbReference>